<evidence type="ECO:0000256" key="7">
    <source>
        <dbReference type="ARBA" id="ARBA00022692"/>
    </source>
</evidence>
<keyword evidence="11 16" id="KW-0520">NAD</keyword>
<feature type="transmembrane region" description="Helical" evidence="16">
    <location>
        <begin position="378"/>
        <end position="408"/>
    </location>
</feature>
<feature type="transmembrane region" description="Helical" evidence="16">
    <location>
        <begin position="281"/>
        <end position="304"/>
    </location>
</feature>
<keyword evidence="7 16" id="KW-0812">Transmembrane</keyword>
<feature type="transmembrane region" description="Helical" evidence="16">
    <location>
        <begin position="90"/>
        <end position="108"/>
    </location>
</feature>
<gene>
    <name evidence="19" type="primary">ND4</name>
</gene>
<feature type="transmembrane region" description="Helical" evidence="16">
    <location>
        <begin position="148"/>
        <end position="170"/>
    </location>
</feature>
<dbReference type="GO" id="GO:0042773">
    <property type="term" value="P:ATP synthesis coupled electron transport"/>
    <property type="evidence" value="ECO:0007669"/>
    <property type="project" value="InterPro"/>
</dbReference>
<evidence type="ECO:0000256" key="1">
    <source>
        <dbReference type="ARBA" id="ARBA00004225"/>
    </source>
</evidence>
<feature type="transmembrane region" description="Helical" evidence="16">
    <location>
        <begin position="225"/>
        <end position="246"/>
    </location>
</feature>
<keyword evidence="14 16" id="KW-0472">Membrane</keyword>
<keyword evidence="13 16" id="KW-0496">Mitochondrion</keyword>
<evidence type="ECO:0000256" key="11">
    <source>
        <dbReference type="ARBA" id="ARBA00023027"/>
    </source>
</evidence>
<proteinExistence type="inferred from homology"/>
<evidence type="ECO:0000256" key="6">
    <source>
        <dbReference type="ARBA" id="ARBA00022660"/>
    </source>
</evidence>
<dbReference type="Pfam" id="PF00361">
    <property type="entry name" value="Proton_antipo_M"/>
    <property type="match status" value="1"/>
</dbReference>
<keyword evidence="12 16" id="KW-0830">Ubiquinone</keyword>
<keyword evidence="9 16" id="KW-0249">Electron transport</keyword>
<dbReference type="EMBL" id="MN864056">
    <property type="protein sequence ID" value="QIZ12593.1"/>
    <property type="molecule type" value="Genomic_DNA"/>
</dbReference>
<protein>
    <recommendedName>
        <fullName evidence="4 16">NADH-ubiquinone oxidoreductase chain 4</fullName>
        <ecNumber evidence="3 16">7.1.1.2</ecNumber>
    </recommendedName>
</protein>
<dbReference type="PANTHER" id="PTHR43507">
    <property type="entry name" value="NADH-UBIQUINONE OXIDOREDUCTASE CHAIN 4"/>
    <property type="match status" value="1"/>
</dbReference>
<dbReference type="EC" id="7.1.1.2" evidence="3 16"/>
<dbReference type="GO" id="GO:0008137">
    <property type="term" value="F:NADH dehydrogenase (ubiquinone) activity"/>
    <property type="evidence" value="ECO:0007669"/>
    <property type="project" value="UniProtKB-UniRule"/>
</dbReference>
<dbReference type="InterPro" id="IPR003918">
    <property type="entry name" value="NADH_UbQ_OxRdtase"/>
</dbReference>
<evidence type="ECO:0000256" key="16">
    <source>
        <dbReference type="RuleBase" id="RU003297"/>
    </source>
</evidence>
<dbReference type="GeneID" id="54626236"/>
<evidence type="ECO:0000256" key="12">
    <source>
        <dbReference type="ARBA" id="ARBA00023075"/>
    </source>
</evidence>
<feature type="domain" description="NADH:ubiquinone oxidoreductase chain 4 N-terminal" evidence="18">
    <location>
        <begin position="1"/>
        <end position="106"/>
    </location>
</feature>
<evidence type="ECO:0000256" key="15">
    <source>
        <dbReference type="ARBA" id="ARBA00049551"/>
    </source>
</evidence>
<accession>A0A6H1PG59</accession>
<feature type="transmembrane region" description="Helical" evidence="16">
    <location>
        <begin position="343"/>
        <end position="366"/>
    </location>
</feature>
<evidence type="ECO:0000256" key="10">
    <source>
        <dbReference type="ARBA" id="ARBA00022989"/>
    </source>
</evidence>
<name>A0A6H1PG59_9MOLL</name>
<dbReference type="GO" id="GO:0003954">
    <property type="term" value="F:NADH dehydrogenase activity"/>
    <property type="evidence" value="ECO:0007669"/>
    <property type="project" value="TreeGrafter"/>
</dbReference>
<dbReference type="AlphaFoldDB" id="A0A6H1PG59"/>
<evidence type="ECO:0000256" key="13">
    <source>
        <dbReference type="ARBA" id="ARBA00023128"/>
    </source>
</evidence>
<dbReference type="GO" id="GO:0048039">
    <property type="term" value="F:ubiquinone binding"/>
    <property type="evidence" value="ECO:0007669"/>
    <property type="project" value="TreeGrafter"/>
</dbReference>
<keyword evidence="6 16" id="KW-0679">Respiratory chain</keyword>
<comment type="function">
    <text evidence="16">Core subunit of the mitochondrial membrane respiratory chain NADH dehydrogenase (Complex I) which catalyzes electron transfer from NADH through the respiratory chain, using ubiquinone as an electron acceptor. Essential for the catalytic activity and assembly of complex I.</text>
</comment>
<evidence type="ECO:0000256" key="14">
    <source>
        <dbReference type="ARBA" id="ARBA00023136"/>
    </source>
</evidence>
<comment type="similarity">
    <text evidence="2 16">Belongs to the complex I subunit 4 family.</text>
</comment>
<evidence type="ECO:0000256" key="3">
    <source>
        <dbReference type="ARBA" id="ARBA00012944"/>
    </source>
</evidence>
<comment type="subcellular location">
    <subcellularLocation>
        <location evidence="1 16">Mitochondrion membrane</location>
        <topology evidence="1 16">Multi-pass membrane protein</topology>
    </subcellularLocation>
</comment>
<dbReference type="PANTHER" id="PTHR43507:SF20">
    <property type="entry name" value="NADH-UBIQUINONE OXIDOREDUCTASE CHAIN 4"/>
    <property type="match status" value="1"/>
</dbReference>
<dbReference type="InterPro" id="IPR000260">
    <property type="entry name" value="NADH4_N"/>
</dbReference>
<feature type="transmembrane region" description="Helical" evidence="16">
    <location>
        <begin position="310"/>
        <end position="331"/>
    </location>
</feature>
<evidence type="ECO:0000256" key="4">
    <source>
        <dbReference type="ARBA" id="ARBA00021006"/>
    </source>
</evidence>
<comment type="catalytic activity">
    <reaction evidence="15 16">
        <text>a ubiquinone + NADH + 5 H(+)(in) = a ubiquinol + NAD(+) + 4 H(+)(out)</text>
        <dbReference type="Rhea" id="RHEA:29091"/>
        <dbReference type="Rhea" id="RHEA-COMP:9565"/>
        <dbReference type="Rhea" id="RHEA-COMP:9566"/>
        <dbReference type="ChEBI" id="CHEBI:15378"/>
        <dbReference type="ChEBI" id="CHEBI:16389"/>
        <dbReference type="ChEBI" id="CHEBI:17976"/>
        <dbReference type="ChEBI" id="CHEBI:57540"/>
        <dbReference type="ChEBI" id="CHEBI:57945"/>
        <dbReference type="EC" id="7.1.1.2"/>
    </reaction>
</comment>
<evidence type="ECO:0000259" key="18">
    <source>
        <dbReference type="Pfam" id="PF01059"/>
    </source>
</evidence>
<feature type="domain" description="NADH:quinone oxidoreductase/Mrp antiporter transmembrane" evidence="17">
    <location>
        <begin position="111"/>
        <end position="398"/>
    </location>
</feature>
<evidence type="ECO:0000313" key="19">
    <source>
        <dbReference type="EMBL" id="QIZ12593.1"/>
    </source>
</evidence>
<evidence type="ECO:0000256" key="8">
    <source>
        <dbReference type="ARBA" id="ARBA00022967"/>
    </source>
</evidence>
<dbReference type="RefSeq" id="YP_009773382.1">
    <property type="nucleotide sequence ID" value="NC_047422.1"/>
</dbReference>
<sequence>MLTLTALFFMPLILKLFLPNSKSYWWGLLWSLMFMFFVSTSLIFNSMEIPKISLFLQTDTLSISLISLSSFISSLMLMSSAKVYQTKNKLFLFSNTIFILNIMIIMVFLQSNLILLYIFFEASLVPTLMLILMWGYQPERLQAGMYMMIYTVTASLPLLINILILFKLNGHLNMNILLLSFWQPFSLSEMICWALLISAFLVKLPLFLVHLWLPKAHVEAPVAGSMILAALLLKLGGYGIIRFLFILPKMSLLFNSYITSIALIGGTMTSMICIRQTDLKALIAYSSIGHMGMMVGGSLTNTFWGINLGMMMMLAHGLSSSGLFCLANMIYEKSNSRSMFISKGFLSITPTTTLWWFLLCALNMAAPPSINLISEMGLIISILSFSLLFVIPLAMMSFLSAAYSLILYTSTQHGEMPRFMNPLSSDTSISLSVLFLHWLPAQMMILSSSKLIMLS</sequence>
<feature type="transmembrane region" description="Helical" evidence="16">
    <location>
        <begin position="24"/>
        <end position="44"/>
    </location>
</feature>
<dbReference type="Pfam" id="PF01059">
    <property type="entry name" value="Oxidored_q5_N"/>
    <property type="match status" value="1"/>
</dbReference>
<dbReference type="PRINTS" id="PR01437">
    <property type="entry name" value="NUOXDRDTASE4"/>
</dbReference>
<evidence type="ECO:0000256" key="9">
    <source>
        <dbReference type="ARBA" id="ARBA00022982"/>
    </source>
</evidence>
<evidence type="ECO:0000256" key="5">
    <source>
        <dbReference type="ARBA" id="ARBA00022448"/>
    </source>
</evidence>
<feature type="transmembrane region" description="Helical" evidence="16">
    <location>
        <begin position="252"/>
        <end position="274"/>
    </location>
</feature>
<feature type="transmembrane region" description="Helical" evidence="16">
    <location>
        <begin position="190"/>
        <end position="213"/>
    </location>
</feature>
<reference evidence="19" key="1">
    <citation type="journal article" date="2020" name="BMC Evol. Biol.">
        <title>A mitogenomic phylogeny of chitons (Mollusca: Polyplacophora).</title>
        <authorList>
            <person name="Irisarri I."/>
            <person name="Uribe J.E."/>
            <person name="Eernisse D.J."/>
            <person name="Zardoya R."/>
        </authorList>
    </citation>
    <scope>NUCLEOTIDE SEQUENCE</scope>
</reference>
<feature type="transmembrane region" description="Helical" evidence="16">
    <location>
        <begin position="429"/>
        <end position="447"/>
    </location>
</feature>
<feature type="transmembrane region" description="Helical" evidence="16">
    <location>
        <begin position="114"/>
        <end position="136"/>
    </location>
</feature>
<dbReference type="CTD" id="4538"/>
<dbReference type="InterPro" id="IPR001750">
    <property type="entry name" value="ND/Mrp_TM"/>
</dbReference>
<keyword evidence="10 16" id="KW-1133">Transmembrane helix</keyword>
<evidence type="ECO:0000256" key="2">
    <source>
        <dbReference type="ARBA" id="ARBA00009025"/>
    </source>
</evidence>
<dbReference type="GO" id="GO:0015990">
    <property type="term" value="P:electron transport coupled proton transport"/>
    <property type="evidence" value="ECO:0007669"/>
    <property type="project" value="TreeGrafter"/>
</dbReference>
<evidence type="ECO:0000259" key="17">
    <source>
        <dbReference type="Pfam" id="PF00361"/>
    </source>
</evidence>
<geneLocation type="mitochondrion" evidence="19"/>
<organism evidence="19">
    <name type="scientific">Leptochiton nexus</name>
    <dbReference type="NCBI Taxonomy" id="2719131"/>
    <lineage>
        <taxon>Eukaryota</taxon>
        <taxon>Metazoa</taxon>
        <taxon>Spiralia</taxon>
        <taxon>Lophotrochozoa</taxon>
        <taxon>Mollusca</taxon>
        <taxon>Polyplacophora</taxon>
        <taxon>Neoloricata</taxon>
        <taxon>Lepidopleurida</taxon>
        <taxon>Lepidopleuridae</taxon>
        <taxon>Leptochiton</taxon>
    </lineage>
</organism>
<feature type="transmembrane region" description="Helical" evidence="16">
    <location>
        <begin position="60"/>
        <end position="78"/>
    </location>
</feature>
<keyword evidence="8" id="KW-1278">Translocase</keyword>
<keyword evidence="5 16" id="KW-0813">Transport</keyword>
<dbReference type="GO" id="GO:0031966">
    <property type="term" value="C:mitochondrial membrane"/>
    <property type="evidence" value="ECO:0007669"/>
    <property type="project" value="UniProtKB-SubCell"/>
</dbReference>